<dbReference type="Proteomes" id="UP000601435">
    <property type="component" value="Unassembled WGS sequence"/>
</dbReference>
<evidence type="ECO:0000313" key="2">
    <source>
        <dbReference type="EMBL" id="CAE7401000.1"/>
    </source>
</evidence>
<organism evidence="2 3">
    <name type="scientific">Symbiodinium necroappetens</name>
    <dbReference type="NCBI Taxonomy" id="1628268"/>
    <lineage>
        <taxon>Eukaryota</taxon>
        <taxon>Sar</taxon>
        <taxon>Alveolata</taxon>
        <taxon>Dinophyceae</taxon>
        <taxon>Suessiales</taxon>
        <taxon>Symbiodiniaceae</taxon>
        <taxon>Symbiodinium</taxon>
    </lineage>
</organism>
<evidence type="ECO:0000256" key="1">
    <source>
        <dbReference type="SAM" id="Coils"/>
    </source>
</evidence>
<sequence>MNSAGDPDNPNLHDLPHDVQQVMSAQTAWPAPPVNGQRVLVTQQGYGTMESAAPLAREVLVTQGHGAVESAVPETQLRTSGVAETQESLEQTDVLQQALSGTETFQSPMTPGADAVQPSSTEVLFSPSQLQRLEELRTQAPLLYPSQQPASEIQPPPGRAQVEVQQAVTPQSSASCSAEAIQAEVRRQLASMNQAHELRIRELEEENRRLRQGSEAPMVSRLGGVLSGF</sequence>
<evidence type="ECO:0000313" key="3">
    <source>
        <dbReference type="Proteomes" id="UP000601435"/>
    </source>
</evidence>
<feature type="coiled-coil region" evidence="1">
    <location>
        <begin position="186"/>
        <end position="213"/>
    </location>
</feature>
<proteinExistence type="predicted"/>
<reference evidence="2" key="1">
    <citation type="submission" date="2021-02" db="EMBL/GenBank/DDBJ databases">
        <authorList>
            <person name="Dougan E. K."/>
            <person name="Rhodes N."/>
            <person name="Thang M."/>
            <person name="Chan C."/>
        </authorList>
    </citation>
    <scope>NUCLEOTIDE SEQUENCE</scope>
</reference>
<dbReference type="AlphaFoldDB" id="A0A812QRV5"/>
<accession>A0A812QRV5</accession>
<comment type="caution">
    <text evidence="2">The sequence shown here is derived from an EMBL/GenBank/DDBJ whole genome shotgun (WGS) entry which is preliminary data.</text>
</comment>
<keyword evidence="1" id="KW-0175">Coiled coil</keyword>
<keyword evidence="3" id="KW-1185">Reference proteome</keyword>
<dbReference type="EMBL" id="CAJNJA010017412">
    <property type="protein sequence ID" value="CAE7401000.1"/>
    <property type="molecule type" value="Genomic_DNA"/>
</dbReference>
<name>A0A812QRV5_9DINO</name>
<gene>
    <name evidence="2" type="ORF">SNEC2469_LOCUS10974</name>
</gene>
<protein>
    <submittedName>
        <fullName evidence="2">Uncharacterized protein</fullName>
    </submittedName>
</protein>